<evidence type="ECO:0000313" key="2">
    <source>
        <dbReference type="Proteomes" id="UP000558015"/>
    </source>
</evidence>
<accession>A0A7J9P6M7</accession>
<sequence length="67" mass="7650">MVPINFKKNRWKKERSIFPCFGAIVKPYGSGAGKPDPAIPKEYIGKKILITILEEDEEFPKTIVEDK</sequence>
<protein>
    <submittedName>
        <fullName evidence="1">Putative transposon-encoded protein</fullName>
    </submittedName>
</protein>
<comment type="caution">
    <text evidence="1">The sequence shown here is derived from an EMBL/GenBank/DDBJ whole genome shotgun (WGS) entry which is preliminary data.</text>
</comment>
<reference evidence="1 2" key="1">
    <citation type="submission" date="2020-07" db="EMBL/GenBank/DDBJ databases">
        <title>Genomic Encyclopedia of Type Strains, Phase IV (KMG-V): Genome sequencing to study the core and pangenomes of soil and plant-associated prokaryotes.</title>
        <authorList>
            <person name="Whitman W."/>
        </authorList>
    </citation>
    <scope>NUCLEOTIDE SEQUENCE [LARGE SCALE GENOMIC DNA]</scope>
    <source>
        <strain evidence="1 2">C12</strain>
    </source>
</reference>
<dbReference type="Proteomes" id="UP000558015">
    <property type="component" value="Unassembled WGS sequence"/>
</dbReference>
<dbReference type="Pfam" id="PF09853">
    <property type="entry name" value="DUF2080"/>
    <property type="match status" value="1"/>
</dbReference>
<proteinExistence type="predicted"/>
<dbReference type="EMBL" id="JACDUN010000001">
    <property type="protein sequence ID" value="MBA2858336.1"/>
    <property type="molecule type" value="Genomic_DNA"/>
</dbReference>
<dbReference type="InterPro" id="IPR019205">
    <property type="entry name" value="DUF2080_transposon-encoded"/>
</dbReference>
<gene>
    <name evidence="1" type="ORF">HNP93_001037</name>
</gene>
<evidence type="ECO:0000313" key="1">
    <source>
        <dbReference type="EMBL" id="MBA2858336.1"/>
    </source>
</evidence>
<dbReference type="AlphaFoldDB" id="A0A7J9P6M7"/>
<organism evidence="1 2">
    <name type="scientific">Methanococcus maripaludis</name>
    <name type="common">Methanococcus deltae</name>
    <dbReference type="NCBI Taxonomy" id="39152"/>
    <lineage>
        <taxon>Archaea</taxon>
        <taxon>Methanobacteriati</taxon>
        <taxon>Methanobacteriota</taxon>
        <taxon>Methanomada group</taxon>
        <taxon>Methanococci</taxon>
        <taxon>Methanococcales</taxon>
        <taxon>Methanococcaceae</taxon>
        <taxon>Methanococcus</taxon>
    </lineage>
</organism>
<dbReference type="NCBIfam" id="NF033496">
    <property type="entry name" value="DUF2080_fam_acc"/>
    <property type="match status" value="1"/>
</dbReference>
<dbReference type="RefSeq" id="WP_181493327.1">
    <property type="nucleotide sequence ID" value="NZ_JACDUN010000001.1"/>
</dbReference>
<name>A0A7J9P6M7_METMI</name>